<reference evidence="4 5" key="1">
    <citation type="journal article" date="2013" name="Nat. Genet.">
        <title>The genome of the hydatid tapeworm Echinococcus granulosus.</title>
        <authorList>
            <person name="Zheng H."/>
            <person name="Zhang W."/>
            <person name="Zhang L."/>
            <person name="Zhang Z."/>
            <person name="Li J."/>
            <person name="Lu G."/>
            <person name="Zhu Y."/>
            <person name="Wang Y."/>
            <person name="Huang Y."/>
            <person name="Liu J."/>
            <person name="Kang H."/>
            <person name="Chen J."/>
            <person name="Wang L."/>
            <person name="Chen A."/>
            <person name="Yu S."/>
            <person name="Gao Z."/>
            <person name="Jin L."/>
            <person name="Gu W."/>
            <person name="Wang Z."/>
            <person name="Zhao L."/>
            <person name="Shi B."/>
            <person name="Wen H."/>
            <person name="Lin R."/>
            <person name="Jones M.K."/>
            <person name="Brejova B."/>
            <person name="Vinar T."/>
            <person name="Zhao G."/>
            <person name="McManus D.P."/>
            <person name="Chen Z."/>
            <person name="Zhou Y."/>
            <person name="Wang S."/>
        </authorList>
    </citation>
    <scope>NUCLEOTIDE SEQUENCE [LARGE SCALE GENOMIC DNA]</scope>
</reference>
<dbReference type="GeneID" id="36344769"/>
<dbReference type="InterPro" id="IPR004330">
    <property type="entry name" value="FAR1_DNA_bnd_dom"/>
</dbReference>
<dbReference type="Proteomes" id="UP000019149">
    <property type="component" value="Unassembled WGS sequence"/>
</dbReference>
<proteinExistence type="predicted"/>
<dbReference type="Pfam" id="PF03101">
    <property type="entry name" value="FAR1"/>
    <property type="match status" value="1"/>
</dbReference>
<dbReference type="InterPro" id="IPR052579">
    <property type="entry name" value="Zinc_finger_SWIM"/>
</dbReference>
<feature type="domain" description="FAR1" evidence="2">
    <location>
        <begin position="155"/>
        <end position="217"/>
    </location>
</feature>
<gene>
    <name evidence="4 7" type="ORF">EGR_09054</name>
    <name evidence="3" type="ORF">EgrG_000382300</name>
</gene>
<dbReference type="EMBL" id="LK028597">
    <property type="protein sequence ID" value="CDS24112.1"/>
    <property type="molecule type" value="Genomic_DNA"/>
</dbReference>
<evidence type="ECO:0000313" key="3">
    <source>
        <dbReference type="EMBL" id="CDS24112.1"/>
    </source>
</evidence>
<protein>
    <submittedName>
        <fullName evidence="3 7">Transcription factor FAR1</fullName>
    </submittedName>
</protein>
<dbReference type="PANTHER" id="PTHR31569">
    <property type="entry name" value="SWIM-TYPE DOMAIN-CONTAINING PROTEIN"/>
    <property type="match status" value="1"/>
</dbReference>
<reference evidence="7" key="4">
    <citation type="submission" date="2020-10" db="UniProtKB">
        <authorList>
            <consortium name="WormBaseParasite"/>
        </authorList>
    </citation>
    <scope>IDENTIFICATION</scope>
</reference>
<sequence>MDLTDVFERLFTGKHFTSDAEFEQACETFKKETGCRFARRHVIYRQTALEGLPNLLLKQGQFTCSVSYCDAFFAVGSKKSGVYVTRFNMHHIHGPMPEETYNVVCDLTDVFRQFFQVDRYRTYDEFHNLLIAFQNHTGSSYVKRHTVRWPADAIDRQHLVYARAHFECVRYGWSESNATSRPVVSKRIGCKAYVVIQTYKGWVEIFHLNMQHNHEITQEDAGHIARQPRRLQTSKQSGTTISSGSGSSSNYTYLSAPDVGPSTECMSQGVLRRLHGRRVKGEDDSKAEDYILDAENSGRVVLTTQTAEEPRTETAETAKLAMLDSQLAAVRNLALVEYGLVGAHGGYSEAAMAMCTELKEMEAAWRCSLAETEEQREAAPILVEFASASASESTRSQNVVQLNAHPV</sequence>
<dbReference type="KEGG" id="egl:EGR_09054"/>
<accession>U6JQG2</accession>
<evidence type="ECO:0000313" key="6">
    <source>
        <dbReference type="Proteomes" id="UP000492820"/>
    </source>
</evidence>
<dbReference type="AlphaFoldDB" id="U6JQG2"/>
<evidence type="ECO:0000313" key="7">
    <source>
        <dbReference type="WBParaSite" id="EgrG_000382300"/>
    </source>
</evidence>
<feature type="compositionally biased region" description="Low complexity" evidence="1">
    <location>
        <begin position="233"/>
        <end position="249"/>
    </location>
</feature>
<evidence type="ECO:0000256" key="1">
    <source>
        <dbReference type="SAM" id="MobiDB-lite"/>
    </source>
</evidence>
<reference evidence="3" key="3">
    <citation type="submission" date="2014-06" db="EMBL/GenBank/DDBJ databases">
        <authorList>
            <person name="Aslett M."/>
        </authorList>
    </citation>
    <scope>NUCLEOTIDE SEQUENCE</scope>
</reference>
<dbReference type="PANTHER" id="PTHR31569:SF0">
    <property type="entry name" value="ZINC FINGER SWIM DOMAIN-CONTAINING PROTEIN 1"/>
    <property type="match status" value="1"/>
</dbReference>
<evidence type="ECO:0000313" key="5">
    <source>
        <dbReference type="Proteomes" id="UP000019149"/>
    </source>
</evidence>
<dbReference type="EMBL" id="APAU02000130">
    <property type="protein sequence ID" value="EUB56064.1"/>
    <property type="molecule type" value="Genomic_DNA"/>
</dbReference>
<organism evidence="4 5">
    <name type="scientific">Echinococcus granulosus</name>
    <name type="common">Hydatid tapeworm</name>
    <dbReference type="NCBI Taxonomy" id="6210"/>
    <lineage>
        <taxon>Eukaryota</taxon>
        <taxon>Metazoa</taxon>
        <taxon>Spiralia</taxon>
        <taxon>Lophotrochozoa</taxon>
        <taxon>Platyhelminthes</taxon>
        <taxon>Cestoda</taxon>
        <taxon>Eucestoda</taxon>
        <taxon>Cyclophyllidea</taxon>
        <taxon>Taeniidae</taxon>
        <taxon>Echinococcus</taxon>
        <taxon>Echinococcus granulosus group</taxon>
    </lineage>
</organism>
<dbReference type="CTD" id="36344769"/>
<dbReference type="WBParaSite" id="EgrG_000382300">
    <property type="protein sequence ID" value="EgrG_000382300"/>
    <property type="gene ID" value="EgrG_000382300"/>
</dbReference>
<dbReference type="OrthoDB" id="6236466at2759"/>
<reference evidence="3 6" key="2">
    <citation type="journal article" date="2013" name="Nature">
        <title>The genomes of four tapeworm species reveal adaptations to parasitism.</title>
        <authorList>
            <person name="Tsai I.J."/>
            <person name="Zarowiecki M."/>
            <person name="Holroyd N."/>
            <person name="Garciarrubio A."/>
            <person name="Sanchez-Flores A."/>
            <person name="Brooks K.L."/>
            <person name="Tracey A."/>
            <person name="Bobes R.J."/>
            <person name="Fragoso G."/>
            <person name="Sciutto E."/>
            <person name="Aslett M."/>
            <person name="Beasley H."/>
            <person name="Bennett H.M."/>
            <person name="Cai J."/>
            <person name="Camicia F."/>
            <person name="Clark R."/>
            <person name="Cucher M."/>
            <person name="De Silva N."/>
            <person name="Day T.A."/>
            <person name="Deplazes P."/>
            <person name="Estrada K."/>
            <person name="Fernandez C."/>
            <person name="Holland P.W."/>
            <person name="Hou J."/>
            <person name="Hu S."/>
            <person name="Huckvale T."/>
            <person name="Hung S.S."/>
            <person name="Kamenetzky L."/>
            <person name="Keane J.A."/>
            <person name="Kiss F."/>
            <person name="Koziol U."/>
            <person name="Lambert O."/>
            <person name="Liu K."/>
            <person name="Luo X."/>
            <person name="Luo Y."/>
            <person name="Macchiaroli N."/>
            <person name="Nichol S."/>
            <person name="Paps J."/>
            <person name="Parkinson J."/>
            <person name="Pouchkina-Stantcheva N."/>
            <person name="Riddiford N."/>
            <person name="Rosenzvit M."/>
            <person name="Salinas G."/>
            <person name="Wasmuth J.D."/>
            <person name="Zamanian M."/>
            <person name="Zheng Y."/>
            <person name="Cai X."/>
            <person name="Soberon X."/>
            <person name="Olson P.D."/>
            <person name="Laclette J.P."/>
            <person name="Brehm K."/>
            <person name="Berriman M."/>
            <person name="Garciarrubio A."/>
            <person name="Bobes R.J."/>
            <person name="Fragoso G."/>
            <person name="Sanchez-Flores A."/>
            <person name="Estrada K."/>
            <person name="Cevallos M.A."/>
            <person name="Morett E."/>
            <person name="Gonzalez V."/>
            <person name="Portillo T."/>
            <person name="Ochoa-Leyva A."/>
            <person name="Jose M.V."/>
            <person name="Sciutto E."/>
            <person name="Landa A."/>
            <person name="Jimenez L."/>
            <person name="Valdes V."/>
            <person name="Carrero J.C."/>
            <person name="Larralde C."/>
            <person name="Morales-Montor J."/>
            <person name="Limon-Lason J."/>
            <person name="Soberon X."/>
            <person name="Laclette J.P."/>
        </authorList>
    </citation>
    <scope>NUCLEOTIDE SEQUENCE [LARGE SCALE GENOMIC DNA]</scope>
</reference>
<evidence type="ECO:0000259" key="2">
    <source>
        <dbReference type="Pfam" id="PF03101"/>
    </source>
</evidence>
<feature type="region of interest" description="Disordered" evidence="1">
    <location>
        <begin position="219"/>
        <end position="249"/>
    </location>
</feature>
<dbReference type="OMA" id="STECMSQ"/>
<dbReference type="RefSeq" id="XP_024347260.1">
    <property type="nucleotide sequence ID" value="XM_024498303.1"/>
</dbReference>
<name>U6JQG2_ECHGR</name>
<keyword evidence="5" id="KW-1185">Reference proteome</keyword>
<dbReference type="Proteomes" id="UP000492820">
    <property type="component" value="Unassembled WGS sequence"/>
</dbReference>
<evidence type="ECO:0000313" key="4">
    <source>
        <dbReference type="EMBL" id="EUB56064.1"/>
    </source>
</evidence>